<reference evidence="1" key="1">
    <citation type="journal article" date="2022" name="Int. J. Mol. Sci.">
        <title>Draft Genome of Tanacetum Coccineum: Genomic Comparison of Closely Related Tanacetum-Family Plants.</title>
        <authorList>
            <person name="Yamashiro T."/>
            <person name="Shiraishi A."/>
            <person name="Nakayama K."/>
            <person name="Satake H."/>
        </authorList>
    </citation>
    <scope>NUCLEOTIDE SEQUENCE</scope>
</reference>
<keyword evidence="2" id="KW-1185">Reference proteome</keyword>
<comment type="caution">
    <text evidence="1">The sequence shown here is derived from an EMBL/GenBank/DDBJ whole genome shotgun (WGS) entry which is preliminary data.</text>
</comment>
<organism evidence="1 2">
    <name type="scientific">Tanacetum coccineum</name>
    <dbReference type="NCBI Taxonomy" id="301880"/>
    <lineage>
        <taxon>Eukaryota</taxon>
        <taxon>Viridiplantae</taxon>
        <taxon>Streptophyta</taxon>
        <taxon>Embryophyta</taxon>
        <taxon>Tracheophyta</taxon>
        <taxon>Spermatophyta</taxon>
        <taxon>Magnoliopsida</taxon>
        <taxon>eudicotyledons</taxon>
        <taxon>Gunneridae</taxon>
        <taxon>Pentapetalae</taxon>
        <taxon>asterids</taxon>
        <taxon>campanulids</taxon>
        <taxon>Asterales</taxon>
        <taxon>Asteraceae</taxon>
        <taxon>Asteroideae</taxon>
        <taxon>Anthemideae</taxon>
        <taxon>Anthemidinae</taxon>
        <taxon>Tanacetum</taxon>
    </lineage>
</organism>
<dbReference type="Proteomes" id="UP001151760">
    <property type="component" value="Unassembled WGS sequence"/>
</dbReference>
<reference evidence="1" key="2">
    <citation type="submission" date="2022-01" db="EMBL/GenBank/DDBJ databases">
        <authorList>
            <person name="Yamashiro T."/>
            <person name="Shiraishi A."/>
            <person name="Satake H."/>
            <person name="Nakayama K."/>
        </authorList>
    </citation>
    <scope>NUCLEOTIDE SEQUENCE</scope>
</reference>
<sequence>MIIREVFVKLLLDSCGKLSIRSELMVVPISYGSVEVAALRVLVLRHKAGMACHKKELQGGVGLECNLLWKRPLGGVRVTREDDRRVTEGREDVREVFQQRGSGAKRKLSRCGRNNLGNEPILALPEGADDFVRILDARKGLNMRKSRWMKLFSEYGFEAKYHLRKANVVVESWSRKKSEAKNEFWIDVTLEGIKVGETLVLAKRSISNNVHCVLDFDWNSKGVEVGIVTDSRMTLGTVKFVDREVKSLKRSKIVLAQFRWDSKRGPEFTWERKDRMRAPRNQENRNKENTRRVVPVETTTSNALVSCDGSGYYWSDQAKEGSTNFALMAYSSISFNSEEDIKVLKREIHLREVAITKLRRKLELAQKKDEIPLTVEKFENSSKSLSKLIDCQIVDKCKTGLGYNAIPPPYTGNFMPPKPDLSFSGLEEFVNEPIVSEPTVKKSVVKTSEAKASADKPKVDCKKVNQKQFQNTKPVWNYAKRVNHQNFAKKTHPCPKKKTVPRAVLMKSGLVSLNTARQVNTAHSKTTVNVARPMQKAVVNAAKPKAVVNVARPKAVVNVVKENNVNVVKASACWVWKPKTKVLDHGNPRMIASEGMIEMDAQGT</sequence>
<gene>
    <name evidence="1" type="ORF">Tco_0894620</name>
</gene>
<evidence type="ECO:0000313" key="1">
    <source>
        <dbReference type="EMBL" id="GJT24683.1"/>
    </source>
</evidence>
<evidence type="ECO:0000313" key="2">
    <source>
        <dbReference type="Proteomes" id="UP001151760"/>
    </source>
</evidence>
<dbReference type="EMBL" id="BQNB010014155">
    <property type="protein sequence ID" value="GJT24683.1"/>
    <property type="molecule type" value="Genomic_DNA"/>
</dbReference>
<name>A0ABQ5CDI9_9ASTR</name>
<proteinExistence type="predicted"/>
<protein>
    <submittedName>
        <fullName evidence="1">Uncharacterized protein</fullName>
    </submittedName>
</protein>
<accession>A0ABQ5CDI9</accession>